<comment type="subcellular location">
    <subcellularLocation>
        <location evidence="1">Cell membrane</location>
        <topology evidence="1">Single-pass type I membrane protein</topology>
    </subcellularLocation>
</comment>
<evidence type="ECO:0000313" key="15">
    <source>
        <dbReference type="EMBL" id="RID55964.1"/>
    </source>
</evidence>
<feature type="chain" id="PRO_5017332927" description="Leucine-rich repeat-containing N-terminal plant-type domain-containing protein" evidence="13">
    <location>
        <begin position="24"/>
        <end position="1189"/>
    </location>
</feature>
<keyword evidence="9 12" id="KW-0472">Membrane</keyword>
<dbReference type="EMBL" id="CM010634">
    <property type="protein sequence ID" value="RID55964.1"/>
    <property type="molecule type" value="Genomic_DNA"/>
</dbReference>
<dbReference type="Pfam" id="PF00560">
    <property type="entry name" value="LRR_1"/>
    <property type="match status" value="5"/>
</dbReference>
<dbReference type="SMART" id="SM00365">
    <property type="entry name" value="LRR_SD22"/>
    <property type="match status" value="7"/>
</dbReference>
<dbReference type="InterPro" id="IPR001611">
    <property type="entry name" value="Leu-rich_rpt"/>
</dbReference>
<gene>
    <name evidence="15" type="ORF">BRARA_G03197</name>
</gene>
<evidence type="ECO:0000256" key="4">
    <source>
        <dbReference type="ARBA" id="ARBA00022614"/>
    </source>
</evidence>
<keyword evidence="11" id="KW-0325">Glycoprotein</keyword>
<evidence type="ECO:0000256" key="5">
    <source>
        <dbReference type="ARBA" id="ARBA00022692"/>
    </source>
</evidence>
<organism evidence="15 16">
    <name type="scientific">Brassica campestris</name>
    <name type="common">Field mustard</name>
    <dbReference type="NCBI Taxonomy" id="3711"/>
    <lineage>
        <taxon>Eukaryota</taxon>
        <taxon>Viridiplantae</taxon>
        <taxon>Streptophyta</taxon>
        <taxon>Embryophyta</taxon>
        <taxon>Tracheophyta</taxon>
        <taxon>Spermatophyta</taxon>
        <taxon>Magnoliopsida</taxon>
        <taxon>eudicotyledons</taxon>
        <taxon>Gunneridae</taxon>
        <taxon>Pentapetalae</taxon>
        <taxon>rosids</taxon>
        <taxon>malvids</taxon>
        <taxon>Brassicales</taxon>
        <taxon>Brassicaceae</taxon>
        <taxon>Brassiceae</taxon>
        <taxon>Brassica</taxon>
    </lineage>
</organism>
<dbReference type="Proteomes" id="UP000264353">
    <property type="component" value="Chromosome A7"/>
</dbReference>
<sequence>MKGKVFLGQYLIWVIVLLGQLHGYKSCIQKERKALLELKQYLISISEEGQSEYVLTTWTSDTKSQCCWWEGVKCSRTSGRVTKIAFGDLFLKESSFFNLSWLHPFEEVQSLDLSECAFSALFDDMEGYKSLRRLRKLEILDLSSNEFNNSIFPFLNAATSLTTLFLGFNKMDGPFPVKDSLSELRNLTKLELLDLSGNGYNNSMPEFTHLKMLKALDLSANYFSSSMELQVFCGMKNLQELYLSGNYFSGQVPQCLGSLNKLHVLDLSLNQLSENLPSSFSRLESLEYLSLSDNNFTGLFSLNLLANLTRLKVFKLSSTSDMLQVDTETTWLPKFQLSIASLPSCGLEKIPNFLMYQKKLHLLDLSSNRISGTIPSWLLANNQELEVLQLQNNSFTIFQIPTTVHKLQFLDFSSNNIKRVLPGDIGHVLPNLKHMNGSHNGFQGNFPSSIGEMKNISFLDLSHNNLSGVLPRPLFTGCYSLQILHLSHNQLGGDVLPRQTNLTSLVVLRMDNNLFTGEIGDGLLTLVNLSVLDMSNNLLRGAVPSFIPNSSDMFMLLLSNNILEGTLPSSLLANQHLNFLDLSGNLLSGALPSYDSSTYGIKLFLHNNSFTGEIPRTLLENAEILDLRNNKLSGSIPKFVNTMDMRIFLLKGNKLTGSIPRDLCGLKNIGLLDLSNNKLSGNIPSCLYNLSFGSGEYEQVRNGASEAYGFVPSLQFELYRTTFLVDEFKIDYETYMSFEIQFAAKQRYDSYTEESEFSRGTVDFMYGLDLSSNKLSGVIPSELGELSKLRAMNLSRNFLLSSIPDSFSKLKDIESLDLSFNMLHGNIPSQLTNLTSLAVFNVSYNNLSGIIPQGRQFDTFNEKSYIGNPLLCGKPTSMICERNNFQEPDNEMEVEEESTIDMVSFYWSFAAAYVTILLGIFASLSFDSPWSRFWFYIIDAFIIHKTERMDTSFAFGKEDTIYDYDSIFRGTLFYTFDSLGRHFLDEQEDPKHRYDTYLGENLGLLYGLDLSDNELSGDIPADLGSLLELQALNLSHNKLSGLIPESFSSLKNMESLDLSFNRLQGRIPSQLTALSSLSVFNVSFNNLSGVIPQGRQFNTFDAQSYLGNPLLCVQSINTSNDNNHYQEPDNGVEADESTVDMVSFYWSLAAAYVTILLGILSSLSFDSPWSRYWFYLVDAFIHKAKSLLW</sequence>
<dbReference type="SMART" id="SM00369">
    <property type="entry name" value="LRR_TYP"/>
    <property type="match status" value="16"/>
</dbReference>
<dbReference type="FunFam" id="3.80.10.10:FF:001347">
    <property type="entry name" value="LRR receptor-like serine/threonine-protein kinase GSO2"/>
    <property type="match status" value="1"/>
</dbReference>
<evidence type="ECO:0000256" key="10">
    <source>
        <dbReference type="ARBA" id="ARBA00023170"/>
    </source>
</evidence>
<evidence type="ECO:0000259" key="14">
    <source>
        <dbReference type="Pfam" id="PF08263"/>
    </source>
</evidence>
<keyword evidence="4" id="KW-0433">Leucine-rich repeat</keyword>
<dbReference type="GO" id="GO:0005886">
    <property type="term" value="C:plasma membrane"/>
    <property type="evidence" value="ECO:0007669"/>
    <property type="project" value="UniProtKB-SubCell"/>
</dbReference>
<dbReference type="PANTHER" id="PTHR48062">
    <property type="entry name" value="RECEPTOR-LIKE PROTEIN 14"/>
    <property type="match status" value="1"/>
</dbReference>
<feature type="domain" description="Leucine-rich repeat-containing N-terminal plant-type" evidence="14">
    <location>
        <begin position="29"/>
        <end position="75"/>
    </location>
</feature>
<evidence type="ECO:0000256" key="13">
    <source>
        <dbReference type="SAM" id="SignalP"/>
    </source>
</evidence>
<keyword evidence="8 12" id="KW-1133">Transmembrane helix</keyword>
<dbReference type="FunFam" id="3.80.10.10:FF:000213">
    <property type="entry name" value="Tyrosine-sulfated glycopeptide receptor 1"/>
    <property type="match status" value="1"/>
</dbReference>
<evidence type="ECO:0000256" key="3">
    <source>
        <dbReference type="ARBA" id="ARBA00022475"/>
    </source>
</evidence>
<dbReference type="InterPro" id="IPR032675">
    <property type="entry name" value="LRR_dom_sf"/>
</dbReference>
<dbReference type="InterPro" id="IPR051502">
    <property type="entry name" value="RLP_Defense_Trigger"/>
</dbReference>
<keyword evidence="5 12" id="KW-0812">Transmembrane</keyword>
<evidence type="ECO:0000256" key="2">
    <source>
        <dbReference type="ARBA" id="ARBA00009592"/>
    </source>
</evidence>
<dbReference type="Gene3D" id="3.80.10.10">
    <property type="entry name" value="Ribonuclease Inhibitor"/>
    <property type="match status" value="6"/>
</dbReference>
<keyword evidence="6 13" id="KW-0732">Signal</keyword>
<dbReference type="PRINTS" id="PR00019">
    <property type="entry name" value="LEURICHRPT"/>
</dbReference>
<comment type="similarity">
    <text evidence="2">Belongs to the RLP family.</text>
</comment>
<dbReference type="Pfam" id="PF13855">
    <property type="entry name" value="LRR_8"/>
    <property type="match status" value="3"/>
</dbReference>
<evidence type="ECO:0000256" key="1">
    <source>
        <dbReference type="ARBA" id="ARBA00004251"/>
    </source>
</evidence>
<dbReference type="InterPro" id="IPR013210">
    <property type="entry name" value="LRR_N_plant-typ"/>
</dbReference>
<evidence type="ECO:0000256" key="8">
    <source>
        <dbReference type="ARBA" id="ARBA00022989"/>
    </source>
</evidence>
<evidence type="ECO:0000256" key="7">
    <source>
        <dbReference type="ARBA" id="ARBA00022737"/>
    </source>
</evidence>
<keyword evidence="7" id="KW-0677">Repeat</keyword>
<feature type="transmembrane region" description="Helical" evidence="12">
    <location>
        <begin position="905"/>
        <end position="926"/>
    </location>
</feature>
<evidence type="ECO:0000256" key="9">
    <source>
        <dbReference type="ARBA" id="ARBA00023136"/>
    </source>
</evidence>
<feature type="transmembrane region" description="Helical" evidence="12">
    <location>
        <begin position="1144"/>
        <end position="1165"/>
    </location>
</feature>
<feature type="signal peptide" evidence="13">
    <location>
        <begin position="1"/>
        <end position="23"/>
    </location>
</feature>
<dbReference type="PROSITE" id="PS51450">
    <property type="entry name" value="LRR"/>
    <property type="match status" value="2"/>
</dbReference>
<dbReference type="SUPFAM" id="SSF52058">
    <property type="entry name" value="L domain-like"/>
    <property type="match status" value="4"/>
</dbReference>
<evidence type="ECO:0000256" key="11">
    <source>
        <dbReference type="ARBA" id="ARBA00023180"/>
    </source>
</evidence>
<keyword evidence="10" id="KW-0675">Receptor</keyword>
<dbReference type="InterPro" id="IPR003591">
    <property type="entry name" value="Leu-rich_rpt_typical-subtyp"/>
</dbReference>
<evidence type="ECO:0000313" key="16">
    <source>
        <dbReference type="Proteomes" id="UP000264353"/>
    </source>
</evidence>
<proteinExistence type="inferred from homology"/>
<evidence type="ECO:0000256" key="6">
    <source>
        <dbReference type="ARBA" id="ARBA00022729"/>
    </source>
</evidence>
<evidence type="ECO:0000256" key="12">
    <source>
        <dbReference type="SAM" id="Phobius"/>
    </source>
</evidence>
<keyword evidence="3" id="KW-1003">Cell membrane</keyword>
<dbReference type="PANTHER" id="PTHR48062:SF42">
    <property type="entry name" value="RECEPTOR-LIKE PROTEIN 14"/>
    <property type="match status" value="1"/>
</dbReference>
<reference evidence="15 16" key="1">
    <citation type="submission" date="2018-06" db="EMBL/GenBank/DDBJ databases">
        <title>WGS assembly of Brassica rapa FPsc.</title>
        <authorList>
            <person name="Bowman J."/>
            <person name="Kohchi T."/>
            <person name="Yamato K."/>
            <person name="Jenkins J."/>
            <person name="Shu S."/>
            <person name="Ishizaki K."/>
            <person name="Yamaoka S."/>
            <person name="Nishihama R."/>
            <person name="Nakamura Y."/>
            <person name="Berger F."/>
            <person name="Adam C."/>
            <person name="Aki S."/>
            <person name="Althoff F."/>
            <person name="Araki T."/>
            <person name="Arteaga-Vazquez M."/>
            <person name="Balasubrmanian S."/>
            <person name="Bauer D."/>
            <person name="Boehm C."/>
            <person name="Briginshaw L."/>
            <person name="Caballero-Perez J."/>
            <person name="Catarino B."/>
            <person name="Chen F."/>
            <person name="Chiyoda S."/>
            <person name="Chovatia M."/>
            <person name="Davies K."/>
            <person name="Delmans M."/>
            <person name="Demura T."/>
            <person name="Dierschke T."/>
            <person name="Dolan L."/>
            <person name="Dorantes-Acosta A."/>
            <person name="Eklund D."/>
            <person name="Florent S."/>
            <person name="Flores-Sandoval E."/>
            <person name="Fujiyama A."/>
            <person name="Fukuzawa H."/>
            <person name="Galik B."/>
            <person name="Grimanelli D."/>
            <person name="Grimwood J."/>
            <person name="Grossniklaus U."/>
            <person name="Hamada T."/>
            <person name="Haseloff J."/>
            <person name="Hetherington A."/>
            <person name="Higo A."/>
            <person name="Hirakawa Y."/>
            <person name="Hundley H."/>
            <person name="Ikeda Y."/>
            <person name="Inoue K."/>
            <person name="Inoue S."/>
            <person name="Ishida S."/>
            <person name="Jia Q."/>
            <person name="Kakita M."/>
            <person name="Kanazawa T."/>
            <person name="Kawai Y."/>
            <person name="Kawashima T."/>
            <person name="Kennedy M."/>
            <person name="Kinose K."/>
            <person name="Kinoshita T."/>
            <person name="Kohara Y."/>
            <person name="Koide E."/>
            <person name="Komatsu K."/>
            <person name="Kopischke S."/>
            <person name="Kubo M."/>
            <person name="Kyozuka J."/>
            <person name="Lagercrantz U."/>
            <person name="Lin S."/>
            <person name="Lindquist E."/>
            <person name="Lipzen A."/>
            <person name="Lu C."/>
            <person name="Luna E."/>
            <person name="Martienssen R."/>
            <person name="Minamino N."/>
            <person name="Mizutani M."/>
            <person name="Mizutani M."/>
            <person name="Mochizuki N."/>
            <person name="Monte I."/>
            <person name="Mosher R."/>
            <person name="Nagasaki H."/>
            <person name="Nakagami H."/>
            <person name="Naramoto S."/>
            <person name="Nishitani K."/>
            <person name="Ohtani M."/>
            <person name="Okamoto T."/>
            <person name="Okumura M."/>
            <person name="Phillips J."/>
            <person name="Pollak B."/>
            <person name="Reinders A."/>
            <person name="Roevekamp M."/>
            <person name="Sano R."/>
            <person name="Sawa S."/>
            <person name="Schmid M."/>
            <person name="Shirakawa M."/>
            <person name="Solano R."/>
            <person name="Spunde A."/>
            <person name="Suetsugu N."/>
            <person name="Sugano S."/>
            <person name="Sugiyama A."/>
            <person name="Sun R."/>
            <person name="Suzuki Y."/>
            <person name="Takenaka M."/>
            <person name="Takezawa D."/>
            <person name="Tomogane H."/>
            <person name="Tsuzuki M."/>
            <person name="Ueda T."/>
            <person name="Umeda M."/>
            <person name="Ward J."/>
            <person name="Watanabe Y."/>
            <person name="Yazaki K."/>
            <person name="Yokoyama R."/>
            <person name="Yoshitake Y."/>
            <person name="Yotsui I."/>
            <person name="Zachgo S."/>
            <person name="Schmutz J."/>
        </authorList>
    </citation>
    <scope>NUCLEOTIDE SEQUENCE [LARGE SCALE GENOMIC DNA]</scope>
    <source>
        <strain evidence="16">cv. B-3</strain>
    </source>
</reference>
<dbReference type="Pfam" id="PF08263">
    <property type="entry name" value="LRRNT_2"/>
    <property type="match status" value="1"/>
</dbReference>
<accession>A0A397YVB8</accession>
<name>A0A397YVB8_BRACM</name>
<protein>
    <recommendedName>
        <fullName evidence="14">Leucine-rich repeat-containing N-terminal plant-type domain-containing protein</fullName>
    </recommendedName>
</protein>
<dbReference type="AlphaFoldDB" id="A0A397YVB8"/>